<accession>A0A2K9BJ66</accession>
<dbReference type="Pfam" id="PF00069">
    <property type="entry name" value="Pkinase"/>
    <property type="match status" value="1"/>
</dbReference>
<keyword evidence="4" id="KW-0812">Transmembrane</keyword>
<evidence type="ECO:0000313" key="6">
    <source>
        <dbReference type="EMBL" id="AUF83391.1"/>
    </source>
</evidence>
<dbReference type="PROSITE" id="PS00108">
    <property type="entry name" value="PROTEIN_KINASE_ST"/>
    <property type="match status" value="1"/>
</dbReference>
<keyword evidence="4" id="KW-0472">Membrane</keyword>
<keyword evidence="6" id="KW-0418">Kinase</keyword>
<reference evidence="6 7" key="1">
    <citation type="submission" date="2017-12" db="EMBL/GenBank/DDBJ databases">
        <title>Mesoplasma syrphidae YJS, Complete Genome.</title>
        <authorList>
            <person name="Knight T.F."/>
            <person name="Citino T."/>
            <person name="Rubinstein R."/>
            <person name="Neuschaefer Z."/>
        </authorList>
    </citation>
    <scope>NUCLEOTIDE SEQUENCE [LARGE SCALE GENOMIC DNA]</scope>
    <source>
        <strain evidence="6 7">YJS</strain>
    </source>
</reference>
<evidence type="ECO:0000256" key="3">
    <source>
        <dbReference type="PROSITE-ProRule" id="PRU10141"/>
    </source>
</evidence>
<gene>
    <name evidence="6" type="ORF">CXP39_01040</name>
</gene>
<keyword evidence="7" id="KW-1185">Reference proteome</keyword>
<dbReference type="Proteomes" id="UP000233419">
    <property type="component" value="Chromosome"/>
</dbReference>
<evidence type="ECO:0000256" key="1">
    <source>
        <dbReference type="ARBA" id="ARBA00022741"/>
    </source>
</evidence>
<protein>
    <submittedName>
        <fullName evidence="6">Serine/threonine protein kinase</fullName>
    </submittedName>
</protein>
<proteinExistence type="predicted"/>
<dbReference type="PROSITE" id="PS50011">
    <property type="entry name" value="PROTEIN_KINASE_DOM"/>
    <property type="match status" value="1"/>
</dbReference>
<dbReference type="InterPro" id="IPR000719">
    <property type="entry name" value="Prot_kinase_dom"/>
</dbReference>
<feature type="transmembrane region" description="Helical" evidence="4">
    <location>
        <begin position="356"/>
        <end position="376"/>
    </location>
</feature>
<dbReference type="OrthoDB" id="9788659at2"/>
<organism evidence="6 7">
    <name type="scientific">Mesoplasma syrphidae</name>
    <dbReference type="NCBI Taxonomy" id="225999"/>
    <lineage>
        <taxon>Bacteria</taxon>
        <taxon>Bacillati</taxon>
        <taxon>Mycoplasmatota</taxon>
        <taxon>Mollicutes</taxon>
        <taxon>Entomoplasmatales</taxon>
        <taxon>Entomoplasmataceae</taxon>
        <taxon>Mesoplasma</taxon>
    </lineage>
</organism>
<name>A0A2K9BJ66_9MOLU</name>
<dbReference type="RefSeq" id="WP_027048495.1">
    <property type="nucleotide sequence ID" value="NZ_CP025257.1"/>
</dbReference>
<dbReference type="PANTHER" id="PTHR44167">
    <property type="entry name" value="OVARIAN-SPECIFIC SERINE/THREONINE-PROTEIN KINASE LOK-RELATED"/>
    <property type="match status" value="1"/>
</dbReference>
<keyword evidence="1 3" id="KW-0547">Nucleotide-binding</keyword>
<dbReference type="Gene3D" id="3.30.200.20">
    <property type="entry name" value="Phosphorylase Kinase, domain 1"/>
    <property type="match status" value="1"/>
</dbReference>
<keyword evidence="6" id="KW-0808">Transferase</keyword>
<dbReference type="PROSITE" id="PS00107">
    <property type="entry name" value="PROTEIN_KINASE_ATP"/>
    <property type="match status" value="1"/>
</dbReference>
<keyword evidence="4" id="KW-1133">Transmembrane helix</keyword>
<dbReference type="AlphaFoldDB" id="A0A2K9BJ66"/>
<dbReference type="InterPro" id="IPR017441">
    <property type="entry name" value="Protein_kinase_ATP_BS"/>
</dbReference>
<evidence type="ECO:0000256" key="2">
    <source>
        <dbReference type="ARBA" id="ARBA00022840"/>
    </source>
</evidence>
<keyword evidence="6" id="KW-0723">Serine/threonine-protein kinase</keyword>
<sequence length="378" mass="43276">MSENKKDDKAEISYSKKVDLSIGTIVDERYKIINLLGSGGFGSVYLAEDLKFTDESTKMVALKVSLFSGGNKAQKISSKLERDTFVKLSKIQNVVSILDFDEWDSYFYIVLELIQGGIDLGKKMAKFQNEMSLQEILYYYEMIAIGLKAIHAEKVVHRDLKPENVMIAQYEIAKISDFGISTILDSRNQKSGAALSPGTARYASPEQGLFTQEGTEFTTDIYSLGVMMYQSTTGTDLFNNFEGSNFKKLNDKQKVFANKRVTHHHAFKDIDKPTSYNRKIPQGLENIILKCLAKEPLDRYQNMDEYLEDLKRVKENYNVKEIIIPKKFKSDLFLKSAKQYRPYKNEVFFKKFRYKYVMPTVIAMVVLVLGFTFVVLTG</sequence>
<dbReference type="Gene3D" id="1.10.510.10">
    <property type="entry name" value="Transferase(Phosphotransferase) domain 1"/>
    <property type="match status" value="1"/>
</dbReference>
<dbReference type="SMART" id="SM00220">
    <property type="entry name" value="S_TKc"/>
    <property type="match status" value="1"/>
</dbReference>
<feature type="binding site" evidence="3">
    <location>
        <position position="63"/>
    </location>
    <ligand>
        <name>ATP</name>
        <dbReference type="ChEBI" id="CHEBI:30616"/>
    </ligand>
</feature>
<dbReference type="GO" id="GO:0005737">
    <property type="term" value="C:cytoplasm"/>
    <property type="evidence" value="ECO:0007669"/>
    <property type="project" value="TreeGrafter"/>
</dbReference>
<dbReference type="EMBL" id="CP025257">
    <property type="protein sequence ID" value="AUF83391.1"/>
    <property type="molecule type" value="Genomic_DNA"/>
</dbReference>
<dbReference type="GO" id="GO:0005524">
    <property type="term" value="F:ATP binding"/>
    <property type="evidence" value="ECO:0007669"/>
    <property type="project" value="UniProtKB-UniRule"/>
</dbReference>
<evidence type="ECO:0000313" key="7">
    <source>
        <dbReference type="Proteomes" id="UP000233419"/>
    </source>
</evidence>
<feature type="domain" description="Protein kinase" evidence="5">
    <location>
        <begin position="30"/>
        <end position="313"/>
    </location>
</feature>
<evidence type="ECO:0000256" key="4">
    <source>
        <dbReference type="SAM" id="Phobius"/>
    </source>
</evidence>
<dbReference type="CDD" id="cd14014">
    <property type="entry name" value="STKc_PknB_like"/>
    <property type="match status" value="1"/>
</dbReference>
<evidence type="ECO:0000259" key="5">
    <source>
        <dbReference type="PROSITE" id="PS50011"/>
    </source>
</evidence>
<dbReference type="SUPFAM" id="SSF56112">
    <property type="entry name" value="Protein kinase-like (PK-like)"/>
    <property type="match status" value="1"/>
</dbReference>
<dbReference type="KEGG" id="msyr:CXP39_01040"/>
<keyword evidence="2 3" id="KW-0067">ATP-binding</keyword>
<dbReference type="InterPro" id="IPR011009">
    <property type="entry name" value="Kinase-like_dom_sf"/>
</dbReference>
<dbReference type="InterPro" id="IPR008271">
    <property type="entry name" value="Ser/Thr_kinase_AS"/>
</dbReference>
<dbReference type="PANTHER" id="PTHR44167:SF24">
    <property type="entry name" value="SERINE_THREONINE-PROTEIN KINASE CHK2"/>
    <property type="match status" value="1"/>
</dbReference>
<dbReference type="GO" id="GO:0004674">
    <property type="term" value="F:protein serine/threonine kinase activity"/>
    <property type="evidence" value="ECO:0007669"/>
    <property type="project" value="UniProtKB-KW"/>
</dbReference>